<reference evidence="7 8" key="1">
    <citation type="submission" date="2021-12" db="EMBL/GenBank/DDBJ databases">
        <title>Genome sequencing of bacteria with rrn-lacking chromosome and rrn-plasmid.</title>
        <authorList>
            <person name="Anda M."/>
            <person name="Iwasaki W."/>
        </authorList>
    </citation>
    <scope>NUCLEOTIDE SEQUENCE [LARGE SCALE GENOMIC DNA]</scope>
    <source>
        <strain evidence="7 8">DSM 100852</strain>
        <plasmid evidence="7 8">pFA5</plasmid>
    </source>
</reference>
<keyword evidence="4" id="KW-0347">Helicase</keyword>
<dbReference type="Pfam" id="PF13086">
    <property type="entry name" value="AAA_11"/>
    <property type="match status" value="2"/>
</dbReference>
<keyword evidence="2" id="KW-0547">Nucleotide-binding</keyword>
<dbReference type="CDD" id="cd18808">
    <property type="entry name" value="SF1_C_Upf1"/>
    <property type="match status" value="1"/>
</dbReference>
<dbReference type="InterPro" id="IPR041679">
    <property type="entry name" value="DNA2/NAM7-like_C"/>
</dbReference>
<dbReference type="InterPro" id="IPR027417">
    <property type="entry name" value="P-loop_NTPase"/>
</dbReference>
<name>A0AAU9CKU8_9BACT</name>
<evidence type="ECO:0000259" key="6">
    <source>
        <dbReference type="SMART" id="SM00382"/>
    </source>
</evidence>
<keyword evidence="3" id="KW-0378">Hydrolase</keyword>
<gene>
    <name evidence="7" type="ORF">FUAX_50760</name>
</gene>
<dbReference type="InterPro" id="IPR041677">
    <property type="entry name" value="DNA2/NAM7_AAA_11"/>
</dbReference>
<geneLocation type="plasmid" evidence="7 8">
    <name>pFA5</name>
</geneLocation>
<dbReference type="PANTHER" id="PTHR43788">
    <property type="entry name" value="DNA2/NAM7 HELICASE FAMILY MEMBER"/>
    <property type="match status" value="1"/>
</dbReference>
<comment type="similarity">
    <text evidence="1">Belongs to the DNA2/NAM7 helicase family.</text>
</comment>
<dbReference type="SMART" id="SM00382">
    <property type="entry name" value="AAA"/>
    <property type="match status" value="1"/>
</dbReference>
<dbReference type="PANTHER" id="PTHR43788:SF8">
    <property type="entry name" value="DNA-BINDING PROTEIN SMUBP-2"/>
    <property type="match status" value="1"/>
</dbReference>
<evidence type="ECO:0000256" key="2">
    <source>
        <dbReference type="ARBA" id="ARBA00022741"/>
    </source>
</evidence>
<keyword evidence="7" id="KW-0614">Plasmid</keyword>
<evidence type="ECO:0000313" key="8">
    <source>
        <dbReference type="Proteomes" id="UP001348817"/>
    </source>
</evidence>
<sequence>MVTVRKIREFLRKEEEEKRKKTETLWKLPLEKRLAKGEALILDNIDDAYEDEETGKVIIRAYASENLSRFKEGDNLCLHGGDPAKPSAKCALYEDLDGELLLTLNKYEDYDFSVTPKRWILDRDYVDFSWILEKALEELERTDKTDQVLGLINGETKPTYGAPRTPALQEAVEQTEDTLNPKQYEALTKSLDADGFHLVQGPPGTGKTHVLALIALYLAKFKGEKVLITSTTHRAINNALVKIAKTYPYPFLVKVGDAEKADGLEYEDGEVMNVERITNLRVGDTPVRASNFEEMCRGIIVGGNAFSLHTSRMKFCEFDTVIFDEAGQINIPTAVAGMLRARKCVFIGDHQQMAPIVGAEDHDPAVEKSVFESIFEHHPGTLLDTTYRMNAEVTDFPSRQFYAGDLLSSEFSKDRRLQLESLPRNKTYAHILDPAKPNVFVDLAHQNNQMTAPEEATLIAELIKEAINAGLPAKEIAVVSPFKAQGRLIRKTLNETGLNESEIRAVVVDTVERIQGQERELIFISFITSCNAFAREMAGFLFVPNRLNVALTRAKTKVVSVGSRYLFNTKTDDPKHSVWIKSYKNYYEESDKIFFQLKEQYQKL</sequence>
<dbReference type="AlphaFoldDB" id="A0AAU9CKU8"/>
<dbReference type="EMBL" id="AP025319">
    <property type="protein sequence ID" value="BDD12644.1"/>
    <property type="molecule type" value="Genomic_DNA"/>
</dbReference>
<accession>A0AAU9CKU8</accession>
<dbReference type="GO" id="GO:0043139">
    <property type="term" value="F:5'-3' DNA helicase activity"/>
    <property type="evidence" value="ECO:0007669"/>
    <property type="project" value="TreeGrafter"/>
</dbReference>
<dbReference type="GO" id="GO:0016787">
    <property type="term" value="F:hydrolase activity"/>
    <property type="evidence" value="ECO:0007669"/>
    <property type="project" value="UniProtKB-KW"/>
</dbReference>
<dbReference type="InterPro" id="IPR050534">
    <property type="entry name" value="Coronavir_polyprotein_1ab"/>
</dbReference>
<protein>
    <recommendedName>
        <fullName evidence="6">AAA+ ATPase domain-containing protein</fullName>
    </recommendedName>
</protein>
<evidence type="ECO:0000256" key="5">
    <source>
        <dbReference type="ARBA" id="ARBA00022840"/>
    </source>
</evidence>
<evidence type="ECO:0000256" key="4">
    <source>
        <dbReference type="ARBA" id="ARBA00022806"/>
    </source>
</evidence>
<dbReference type="InterPro" id="IPR047187">
    <property type="entry name" value="SF1_C_Upf1"/>
</dbReference>
<keyword evidence="5" id="KW-0067">ATP-binding</keyword>
<dbReference type="Proteomes" id="UP001348817">
    <property type="component" value="Plasmid pFA5"/>
</dbReference>
<keyword evidence="8" id="KW-1185">Reference proteome</keyword>
<dbReference type="InterPro" id="IPR003593">
    <property type="entry name" value="AAA+_ATPase"/>
</dbReference>
<feature type="domain" description="AAA+ ATPase" evidence="6">
    <location>
        <begin position="193"/>
        <end position="381"/>
    </location>
</feature>
<evidence type="ECO:0000256" key="3">
    <source>
        <dbReference type="ARBA" id="ARBA00022801"/>
    </source>
</evidence>
<dbReference type="Gene3D" id="3.40.50.300">
    <property type="entry name" value="P-loop containing nucleotide triphosphate hydrolases"/>
    <property type="match status" value="3"/>
</dbReference>
<evidence type="ECO:0000256" key="1">
    <source>
        <dbReference type="ARBA" id="ARBA00007913"/>
    </source>
</evidence>
<proteinExistence type="inferred from homology"/>
<dbReference type="GO" id="GO:0005524">
    <property type="term" value="F:ATP binding"/>
    <property type="evidence" value="ECO:0007669"/>
    <property type="project" value="UniProtKB-KW"/>
</dbReference>
<dbReference type="SUPFAM" id="SSF52540">
    <property type="entry name" value="P-loop containing nucleoside triphosphate hydrolases"/>
    <property type="match status" value="1"/>
</dbReference>
<organism evidence="7 8">
    <name type="scientific">Fulvitalea axinellae</name>
    <dbReference type="NCBI Taxonomy" id="1182444"/>
    <lineage>
        <taxon>Bacteria</taxon>
        <taxon>Pseudomonadati</taxon>
        <taxon>Bacteroidota</taxon>
        <taxon>Cytophagia</taxon>
        <taxon>Cytophagales</taxon>
        <taxon>Persicobacteraceae</taxon>
        <taxon>Fulvitalea</taxon>
    </lineage>
</organism>
<dbReference type="KEGG" id="fax:FUAX_50760"/>
<evidence type="ECO:0000313" key="7">
    <source>
        <dbReference type="EMBL" id="BDD12644.1"/>
    </source>
</evidence>
<dbReference type="RefSeq" id="WP_338395790.1">
    <property type="nucleotide sequence ID" value="NZ_AP025319.1"/>
</dbReference>
<dbReference type="Pfam" id="PF13087">
    <property type="entry name" value="AAA_12"/>
    <property type="match status" value="1"/>
</dbReference>